<organism evidence="25 26">
    <name type="scientific">Naumovozyma dairenensis (strain ATCC 10597 / BCRC 20456 / CBS 421 / NBRC 0211 / NRRL Y-12639)</name>
    <name type="common">Saccharomyces dairenensis</name>
    <dbReference type="NCBI Taxonomy" id="1071378"/>
    <lineage>
        <taxon>Eukaryota</taxon>
        <taxon>Fungi</taxon>
        <taxon>Dikarya</taxon>
        <taxon>Ascomycota</taxon>
        <taxon>Saccharomycotina</taxon>
        <taxon>Saccharomycetes</taxon>
        <taxon>Saccharomycetales</taxon>
        <taxon>Saccharomycetaceae</taxon>
        <taxon>Naumovozyma</taxon>
    </lineage>
</organism>
<dbReference type="PROSITE" id="PS00690">
    <property type="entry name" value="DEAH_ATP_HELICASE"/>
    <property type="match status" value="1"/>
</dbReference>
<evidence type="ECO:0000256" key="1">
    <source>
        <dbReference type="ARBA" id="ARBA00001966"/>
    </source>
</evidence>
<evidence type="ECO:0000256" key="22">
    <source>
        <dbReference type="ARBA" id="ARBA00048954"/>
    </source>
</evidence>
<dbReference type="GO" id="GO:0031571">
    <property type="term" value="P:mitotic G1 DNA damage checkpoint signaling"/>
    <property type="evidence" value="ECO:0007669"/>
    <property type="project" value="EnsemblFungi"/>
</dbReference>
<dbReference type="FunFam" id="3.40.50.300:FF:001372">
    <property type="entry name" value="ATP-dependent DNA helicase chl1"/>
    <property type="match status" value="1"/>
</dbReference>
<dbReference type="Pfam" id="PF13307">
    <property type="entry name" value="Helicase_C_2"/>
    <property type="match status" value="1"/>
</dbReference>
<dbReference type="InterPro" id="IPR013020">
    <property type="entry name" value="Rad3/Chl1-like"/>
</dbReference>
<evidence type="ECO:0000256" key="15">
    <source>
        <dbReference type="ARBA" id="ARBA00023242"/>
    </source>
</evidence>
<evidence type="ECO:0000256" key="21">
    <source>
        <dbReference type="ARBA" id="ARBA00045702"/>
    </source>
</evidence>
<comment type="function">
    <text evidence="21">ATP-dependent DNA helicase important for chromosome transmission and normal cell cycle progression in G(2)/M. May have a role in changing DNA topology to allow the loading of proteins involved in maintaining sister chromatid cohesion in the vicinity of the centromeres. Has a specific role in chromosome segregation during meiosis II.</text>
</comment>
<dbReference type="GO" id="GO:0005634">
    <property type="term" value="C:nucleus"/>
    <property type="evidence" value="ECO:0007669"/>
    <property type="project" value="UniProtKB-SubCell"/>
</dbReference>
<dbReference type="OMA" id="QTHQFRD"/>
<dbReference type="GeneID" id="11496811"/>
<keyword evidence="16" id="KW-0131">Cell cycle</keyword>
<dbReference type="STRING" id="1071378.G0W918"/>
<dbReference type="EMBL" id="HE580269">
    <property type="protein sequence ID" value="CCD24279.1"/>
    <property type="molecule type" value="Genomic_DNA"/>
</dbReference>
<evidence type="ECO:0000256" key="5">
    <source>
        <dbReference type="ARBA" id="ARBA00017386"/>
    </source>
</evidence>
<accession>G0W918</accession>
<evidence type="ECO:0000256" key="13">
    <source>
        <dbReference type="ARBA" id="ARBA00023125"/>
    </source>
</evidence>
<dbReference type="InterPro" id="IPR042493">
    <property type="entry name" value="XPD_DNA_FeS"/>
</dbReference>
<dbReference type="InterPro" id="IPR002464">
    <property type="entry name" value="DNA/RNA_helicase_DEAH_CS"/>
</dbReference>
<dbReference type="KEGG" id="ndi:NDAI_0C06200"/>
<dbReference type="InterPro" id="IPR045028">
    <property type="entry name" value="DinG/Rad3-like"/>
</dbReference>
<keyword evidence="10" id="KW-0067">ATP-binding</keyword>
<dbReference type="OrthoDB" id="267079at2759"/>
<sequence>MNFPTTQTDPQTNKFHHPYKPYDIQLQLMKCVYDVLNEDKKIAILESPTGTGKTLSLICATITWLRENKADYLAGISKKTTIDSNENTEEHATNDSDEEEDEPDWVNERYKNSILKDRLHLLKDYEDHLDHLKGKKTITKTASKINTNIIRPYKRLRKNTDVPQLQVTISEQDLLPQPYNSDSEDISCRQNEKDSIKLNKDVQALLSKLETKERKLDQDDKWGNASPNPIKIYFTSRTHSQLSQFASQLRLPTFPSSFKDDVPHERIKYIPLGSKKILCINPNVKKFKTVDAINDACSETRHSKEGCPFYQNTPTWHNDRDTLAFRDNVYEDVHDIEDTVTVGESLGVCPYYAIRDSIPGAEVITLPYQYLFSESMRESLKIDLENSIVIIDEAHNLIDTINSIHSAEISITDLQKCSKGLQLYLQKFKLKLNAGNRVNLLKLIKLLNVITKFITDRFEKPGQEFNPSEIFNNSNADVLNIHKLNKYIKRSKIAYKIETYMDSLKIPSESKTQAKKSPSAAHPLLFKIVTFLTTLTNPTSEGQFFFEKGKAIKYMLLEPSKQFEPIIEKSKCVILAGGTMEPISDFYDNLFPSISKDLITSFSCDHVIPDKNLETFIINESQFEFTFEKRQNISLVNGALFQFYLQLSQNVPKSGGIVGFFPSYQYLQFIIDKWKHAGLFDKLYKIRKIFFESKDGPDPLSEYSEAVTNGDGAILFAIVGGKLSEGINFQDNLCRAIVMVGLPYPNVFSGELLVKKNHLEKKILKEGGSKQDVSTATRNFYEIICMKAVNQSVGRAIRHANDHATVYLLDKRFISPNIRTKLSHWISGRIQKEDTIMEVMKKTKNFFSKHK</sequence>
<evidence type="ECO:0000256" key="18">
    <source>
        <dbReference type="ARBA" id="ARBA00044969"/>
    </source>
</evidence>
<evidence type="ECO:0000256" key="6">
    <source>
        <dbReference type="ARBA" id="ARBA00022723"/>
    </source>
</evidence>
<dbReference type="Gene3D" id="1.10.275.40">
    <property type="match status" value="1"/>
</dbReference>
<dbReference type="GO" id="GO:0034085">
    <property type="term" value="P:establishment of sister chromatid cohesion"/>
    <property type="evidence" value="ECO:0007669"/>
    <property type="project" value="EnsemblFungi"/>
</dbReference>
<evidence type="ECO:0000256" key="8">
    <source>
        <dbReference type="ARBA" id="ARBA00022801"/>
    </source>
</evidence>
<dbReference type="InterPro" id="IPR006555">
    <property type="entry name" value="ATP-dep_Helicase_C"/>
</dbReference>
<evidence type="ECO:0000256" key="10">
    <source>
        <dbReference type="ARBA" id="ARBA00022840"/>
    </source>
</evidence>
<name>G0W918_NAUDC</name>
<keyword evidence="13" id="KW-0238">DNA-binding</keyword>
<feature type="compositionally biased region" description="Acidic residues" evidence="23">
    <location>
        <begin position="95"/>
        <end position="105"/>
    </location>
</feature>
<dbReference type="PROSITE" id="PS51193">
    <property type="entry name" value="HELICASE_ATP_BIND_2"/>
    <property type="match status" value="1"/>
</dbReference>
<evidence type="ECO:0000256" key="19">
    <source>
        <dbReference type="ARBA" id="ARBA00044998"/>
    </source>
</evidence>
<dbReference type="GO" id="GO:0036297">
    <property type="term" value="P:interstrand cross-link repair"/>
    <property type="evidence" value="ECO:0007669"/>
    <property type="project" value="EnsemblFungi"/>
</dbReference>
<keyword evidence="12" id="KW-0411">Iron-sulfur</keyword>
<evidence type="ECO:0000256" key="17">
    <source>
        <dbReference type="ARBA" id="ARBA00029709"/>
    </source>
</evidence>
<evidence type="ECO:0000256" key="7">
    <source>
        <dbReference type="ARBA" id="ARBA00022741"/>
    </source>
</evidence>
<keyword evidence="9" id="KW-0347">Helicase</keyword>
<comment type="similarity">
    <text evidence="3">Belongs to the DEAD box helicase family. DEAH subfamily. DDX11/CHL1 sub-subfamily.</text>
</comment>
<dbReference type="PANTHER" id="PTHR11472:SF41">
    <property type="entry name" value="ATP-DEPENDENT DNA HELICASE DDX11-RELATED"/>
    <property type="match status" value="1"/>
</dbReference>
<comment type="catalytic activity">
    <reaction evidence="22">
        <text>ATP + H2O = ADP + phosphate + H(+)</text>
        <dbReference type="Rhea" id="RHEA:13065"/>
        <dbReference type="ChEBI" id="CHEBI:15377"/>
        <dbReference type="ChEBI" id="CHEBI:15378"/>
        <dbReference type="ChEBI" id="CHEBI:30616"/>
        <dbReference type="ChEBI" id="CHEBI:43474"/>
        <dbReference type="ChEBI" id="CHEBI:456216"/>
        <dbReference type="EC" id="5.6.2.3"/>
    </reaction>
</comment>
<dbReference type="InterPro" id="IPR010614">
    <property type="entry name" value="RAD3-like_helicase_DEAD"/>
</dbReference>
<evidence type="ECO:0000313" key="26">
    <source>
        <dbReference type="Proteomes" id="UP000000689"/>
    </source>
</evidence>
<evidence type="ECO:0000256" key="3">
    <source>
        <dbReference type="ARBA" id="ARBA00008435"/>
    </source>
</evidence>
<evidence type="ECO:0000256" key="16">
    <source>
        <dbReference type="ARBA" id="ARBA00023306"/>
    </source>
</evidence>
<dbReference type="InterPro" id="IPR006554">
    <property type="entry name" value="Helicase-like_DEXD_c2"/>
</dbReference>
<dbReference type="PANTHER" id="PTHR11472">
    <property type="entry name" value="DNA REPAIR DEAD HELICASE RAD3/XP-D SUBFAMILY MEMBER"/>
    <property type="match status" value="1"/>
</dbReference>
<keyword evidence="11" id="KW-0408">Iron</keyword>
<dbReference type="eggNOG" id="KOG1133">
    <property type="taxonomic scope" value="Eukaryota"/>
</dbReference>
<keyword evidence="14" id="KW-0413">Isomerase</keyword>
<dbReference type="AlphaFoldDB" id="G0W918"/>
<dbReference type="GO" id="GO:0016818">
    <property type="term" value="F:hydrolase activity, acting on acid anhydrides, in phosphorus-containing anhydrides"/>
    <property type="evidence" value="ECO:0007669"/>
    <property type="project" value="InterPro"/>
</dbReference>
<dbReference type="GO" id="GO:0035861">
    <property type="term" value="C:site of double-strand break"/>
    <property type="evidence" value="ECO:0007669"/>
    <property type="project" value="EnsemblFungi"/>
</dbReference>
<evidence type="ECO:0000256" key="12">
    <source>
        <dbReference type="ARBA" id="ARBA00023014"/>
    </source>
</evidence>
<dbReference type="Proteomes" id="UP000000689">
    <property type="component" value="Chromosome 3"/>
</dbReference>
<evidence type="ECO:0000259" key="24">
    <source>
        <dbReference type="PROSITE" id="PS51193"/>
    </source>
</evidence>
<feature type="domain" description="Helicase ATP-binding" evidence="24">
    <location>
        <begin position="11"/>
        <end position="450"/>
    </location>
</feature>
<dbReference type="FunFam" id="3.40.50.300:FF:001968">
    <property type="entry name" value="ATP-dependent DNA helicase CHL1"/>
    <property type="match status" value="1"/>
</dbReference>
<evidence type="ECO:0000256" key="23">
    <source>
        <dbReference type="SAM" id="MobiDB-lite"/>
    </source>
</evidence>
<dbReference type="EC" id="5.6.2.3" evidence="18"/>
<dbReference type="Gene3D" id="1.10.30.20">
    <property type="entry name" value="Bacterial XPD DNA helicase, FeS cluster domain"/>
    <property type="match status" value="1"/>
</dbReference>
<evidence type="ECO:0000256" key="2">
    <source>
        <dbReference type="ARBA" id="ARBA00004123"/>
    </source>
</evidence>
<dbReference type="GO" id="GO:0000785">
    <property type="term" value="C:chromatin"/>
    <property type="evidence" value="ECO:0007669"/>
    <property type="project" value="EnsemblFungi"/>
</dbReference>
<dbReference type="HOGENOM" id="CLU_006515_2_0_1"/>
<dbReference type="GO" id="GO:0043139">
    <property type="term" value="F:5'-3' DNA helicase activity"/>
    <property type="evidence" value="ECO:0007669"/>
    <property type="project" value="UniProtKB-EC"/>
</dbReference>
<dbReference type="GO" id="GO:0007064">
    <property type="term" value="P:mitotic sister chromatid cohesion"/>
    <property type="evidence" value="ECO:0007669"/>
    <property type="project" value="EnsemblFungi"/>
</dbReference>
<dbReference type="GO" id="GO:0046872">
    <property type="term" value="F:metal ion binding"/>
    <property type="evidence" value="ECO:0007669"/>
    <property type="project" value="UniProtKB-KW"/>
</dbReference>
<gene>
    <name evidence="25" type="primary">NDAI0C06200</name>
    <name evidence="25" type="ordered locus">NDAI_0C06200</name>
</gene>
<keyword evidence="15" id="KW-0539">Nucleus</keyword>
<evidence type="ECO:0000256" key="4">
    <source>
        <dbReference type="ARBA" id="ARBA00016387"/>
    </source>
</evidence>
<dbReference type="GO" id="GO:0051536">
    <property type="term" value="F:iron-sulfur cluster binding"/>
    <property type="evidence" value="ECO:0007669"/>
    <property type="project" value="UniProtKB-KW"/>
</dbReference>
<protein>
    <recommendedName>
        <fullName evidence="5">ATP-dependent DNA helicase CHL1</fullName>
        <ecNumber evidence="18">5.6.2.3</ecNumber>
    </recommendedName>
    <alternativeName>
        <fullName evidence="4">ATP-dependent DNA helicase chl1</fullName>
    </alternativeName>
    <alternativeName>
        <fullName evidence="17">Chromosome loss protein 1</fullName>
    </alternativeName>
    <alternativeName>
        <fullName evidence="19 20">DNA 5'-3' helicase CHL1</fullName>
    </alternativeName>
</protein>
<evidence type="ECO:0000256" key="20">
    <source>
        <dbReference type="ARBA" id="ARBA00045008"/>
    </source>
</evidence>
<keyword evidence="7" id="KW-0547">Nucleotide-binding</keyword>
<comment type="subcellular location">
    <subcellularLocation>
        <location evidence="2">Nucleus</location>
    </subcellularLocation>
</comment>
<proteinExistence type="inferred from homology"/>
<dbReference type="GO" id="GO:0005524">
    <property type="term" value="F:ATP binding"/>
    <property type="evidence" value="ECO:0007669"/>
    <property type="project" value="UniProtKB-KW"/>
</dbReference>
<keyword evidence="6" id="KW-0479">Metal-binding</keyword>
<dbReference type="GO" id="GO:0003677">
    <property type="term" value="F:DNA binding"/>
    <property type="evidence" value="ECO:0007669"/>
    <property type="project" value="UniProtKB-KW"/>
</dbReference>
<dbReference type="SMART" id="SM00488">
    <property type="entry name" value="DEXDc2"/>
    <property type="match status" value="1"/>
</dbReference>
<dbReference type="GO" id="GO:0045005">
    <property type="term" value="P:DNA-templated DNA replication maintenance of fidelity"/>
    <property type="evidence" value="ECO:0007669"/>
    <property type="project" value="EnsemblFungi"/>
</dbReference>
<evidence type="ECO:0000256" key="9">
    <source>
        <dbReference type="ARBA" id="ARBA00022806"/>
    </source>
</evidence>
<dbReference type="Pfam" id="PF06733">
    <property type="entry name" value="DEAD_2"/>
    <property type="match status" value="1"/>
</dbReference>
<dbReference type="RefSeq" id="XP_003669522.1">
    <property type="nucleotide sequence ID" value="XM_003669474.1"/>
</dbReference>
<reference evidence="25 26" key="1">
    <citation type="journal article" date="2011" name="Proc. Natl. Acad. Sci. U.S.A.">
        <title>Evolutionary erosion of yeast sex chromosomes by mating-type switching accidents.</title>
        <authorList>
            <person name="Gordon J.L."/>
            <person name="Armisen D."/>
            <person name="Proux-Wera E."/>
            <person name="Oheigeartaigh S.S."/>
            <person name="Byrne K.P."/>
            <person name="Wolfe K.H."/>
        </authorList>
    </citation>
    <scope>NUCLEOTIDE SEQUENCE [LARGE SCALE GENOMIC DNA]</scope>
    <source>
        <strain evidence="26">ATCC 10597 / BCRC 20456 / CBS 421 / NBRC 0211 / NRRL Y-12639</strain>
    </source>
</reference>
<dbReference type="NCBIfam" id="TIGR00604">
    <property type="entry name" value="rad3"/>
    <property type="match status" value="1"/>
</dbReference>
<evidence type="ECO:0000256" key="14">
    <source>
        <dbReference type="ARBA" id="ARBA00023235"/>
    </source>
</evidence>
<keyword evidence="26" id="KW-1185">Reference proteome</keyword>
<evidence type="ECO:0000313" key="25">
    <source>
        <dbReference type="EMBL" id="CCD24279.1"/>
    </source>
</evidence>
<feature type="region of interest" description="Disordered" evidence="23">
    <location>
        <begin position="84"/>
        <end position="105"/>
    </location>
</feature>
<dbReference type="Gene3D" id="3.40.50.300">
    <property type="entry name" value="P-loop containing nucleotide triphosphate hydrolases"/>
    <property type="match status" value="3"/>
</dbReference>
<dbReference type="InterPro" id="IPR014013">
    <property type="entry name" value="Helic_SF1/SF2_ATP-bd_DinG/Rad3"/>
</dbReference>
<dbReference type="SUPFAM" id="SSF52540">
    <property type="entry name" value="P-loop containing nucleoside triphosphate hydrolases"/>
    <property type="match status" value="1"/>
</dbReference>
<dbReference type="InterPro" id="IPR027417">
    <property type="entry name" value="P-loop_NTPase"/>
</dbReference>
<keyword evidence="8" id="KW-0378">Hydrolase</keyword>
<evidence type="ECO:0000256" key="11">
    <source>
        <dbReference type="ARBA" id="ARBA00023004"/>
    </source>
</evidence>
<dbReference type="SMART" id="SM00491">
    <property type="entry name" value="HELICc2"/>
    <property type="match status" value="1"/>
</dbReference>
<comment type="cofactor">
    <cofactor evidence="1">
        <name>[4Fe-4S] cluster</name>
        <dbReference type="ChEBI" id="CHEBI:49883"/>
    </cofactor>
</comment>